<dbReference type="EMBL" id="MAVT02000716">
    <property type="protein sequence ID" value="POS73888.1"/>
    <property type="molecule type" value="Genomic_DNA"/>
</dbReference>
<dbReference type="OrthoDB" id="10649735at2759"/>
<protein>
    <submittedName>
        <fullName evidence="2">Uncharacterized protein</fullName>
    </submittedName>
</protein>
<feature type="compositionally biased region" description="Basic residues" evidence="1">
    <location>
        <begin position="25"/>
        <end position="42"/>
    </location>
</feature>
<evidence type="ECO:0000313" key="3">
    <source>
        <dbReference type="Proteomes" id="UP000094444"/>
    </source>
</evidence>
<comment type="caution">
    <text evidence="2">The sequence shown here is derived from an EMBL/GenBank/DDBJ whole genome shotgun (WGS) entry which is preliminary data.</text>
</comment>
<evidence type="ECO:0000256" key="1">
    <source>
        <dbReference type="SAM" id="MobiDB-lite"/>
    </source>
</evidence>
<keyword evidence="3" id="KW-1185">Reference proteome</keyword>
<accession>A0A2P5HUF7</accession>
<organism evidence="2 3">
    <name type="scientific">Diaporthe helianthi</name>
    <dbReference type="NCBI Taxonomy" id="158607"/>
    <lineage>
        <taxon>Eukaryota</taxon>
        <taxon>Fungi</taxon>
        <taxon>Dikarya</taxon>
        <taxon>Ascomycota</taxon>
        <taxon>Pezizomycotina</taxon>
        <taxon>Sordariomycetes</taxon>
        <taxon>Sordariomycetidae</taxon>
        <taxon>Diaporthales</taxon>
        <taxon>Diaporthaceae</taxon>
        <taxon>Diaporthe</taxon>
    </lineage>
</organism>
<name>A0A2P5HUF7_DIAHE</name>
<gene>
    <name evidence="2" type="ORF">DHEL01_v207710</name>
</gene>
<feature type="compositionally biased region" description="Polar residues" evidence="1">
    <location>
        <begin position="15"/>
        <end position="24"/>
    </location>
</feature>
<sequence length="83" mass="9152">MPNVAMHLTDITSADSATQWSKSNSRMRKKKKKEKKKKKKASSLHIQYGIDLNTPMVERAVQNAVKGLTPLEDLDSLGASGVL</sequence>
<proteinExistence type="predicted"/>
<dbReference type="AlphaFoldDB" id="A0A2P5HUF7"/>
<dbReference type="Proteomes" id="UP000094444">
    <property type="component" value="Unassembled WGS sequence"/>
</dbReference>
<reference evidence="2" key="1">
    <citation type="submission" date="2017-09" db="EMBL/GenBank/DDBJ databases">
        <title>Polyketide synthases of a Diaporthe helianthi virulent isolate.</title>
        <authorList>
            <person name="Baroncelli R."/>
        </authorList>
    </citation>
    <scope>NUCLEOTIDE SEQUENCE [LARGE SCALE GENOMIC DNA]</scope>
    <source>
        <strain evidence="2">7/96</strain>
    </source>
</reference>
<dbReference type="InParanoid" id="A0A2P5HUF7"/>
<feature type="region of interest" description="Disordered" evidence="1">
    <location>
        <begin position="15"/>
        <end position="43"/>
    </location>
</feature>
<evidence type="ECO:0000313" key="2">
    <source>
        <dbReference type="EMBL" id="POS73888.1"/>
    </source>
</evidence>